<reference evidence="2" key="1">
    <citation type="submission" date="2021-03" db="EMBL/GenBank/DDBJ databases">
        <authorList>
            <person name="Bekaert M."/>
        </authorList>
    </citation>
    <scope>NUCLEOTIDE SEQUENCE</scope>
</reference>
<feature type="region of interest" description="Disordered" evidence="1">
    <location>
        <begin position="1"/>
        <end position="31"/>
    </location>
</feature>
<dbReference type="EMBL" id="CAJPWZ010001950">
    <property type="protein sequence ID" value="CAG2227117.1"/>
    <property type="molecule type" value="Genomic_DNA"/>
</dbReference>
<proteinExistence type="predicted"/>
<feature type="region of interest" description="Disordered" evidence="1">
    <location>
        <begin position="151"/>
        <end position="186"/>
    </location>
</feature>
<feature type="region of interest" description="Disordered" evidence="1">
    <location>
        <begin position="81"/>
        <end position="109"/>
    </location>
</feature>
<accession>A0A8S3T8Q1</accession>
<dbReference type="AlphaFoldDB" id="A0A8S3T8Q1"/>
<keyword evidence="3" id="KW-1185">Reference proteome</keyword>
<organism evidence="2 3">
    <name type="scientific">Mytilus edulis</name>
    <name type="common">Blue mussel</name>
    <dbReference type="NCBI Taxonomy" id="6550"/>
    <lineage>
        <taxon>Eukaryota</taxon>
        <taxon>Metazoa</taxon>
        <taxon>Spiralia</taxon>
        <taxon>Lophotrochozoa</taxon>
        <taxon>Mollusca</taxon>
        <taxon>Bivalvia</taxon>
        <taxon>Autobranchia</taxon>
        <taxon>Pteriomorphia</taxon>
        <taxon>Mytilida</taxon>
        <taxon>Mytiloidea</taxon>
        <taxon>Mytilidae</taxon>
        <taxon>Mytilinae</taxon>
        <taxon>Mytilus</taxon>
    </lineage>
</organism>
<name>A0A8S3T8Q1_MYTED</name>
<dbReference type="Proteomes" id="UP000683360">
    <property type="component" value="Unassembled WGS sequence"/>
</dbReference>
<evidence type="ECO:0000313" key="2">
    <source>
        <dbReference type="EMBL" id="CAG2227117.1"/>
    </source>
</evidence>
<gene>
    <name evidence="2" type="ORF">MEDL_40198</name>
</gene>
<evidence type="ECO:0000313" key="3">
    <source>
        <dbReference type="Proteomes" id="UP000683360"/>
    </source>
</evidence>
<evidence type="ECO:0000256" key="1">
    <source>
        <dbReference type="SAM" id="MobiDB-lite"/>
    </source>
</evidence>
<sequence length="186" mass="21037">MATRKSKRQPKRKMPYERPPVDSSEDPSTWSKTKLIQELKGMDIEVPVDLSKPIILQLFNSNIKRKEATVIEAEVIPDIGTLQSPPEQRPFINPEPEAVTLGDRNPGEKQQNTIKDGFTLQHWYNQSTTVDNYTASHSAIQENCVSVDTNKGARSDDFTEAPLLVPEIEESEDKGEDMDIKDEDKN</sequence>
<feature type="compositionally biased region" description="Basic residues" evidence="1">
    <location>
        <begin position="1"/>
        <end position="13"/>
    </location>
</feature>
<feature type="compositionally biased region" description="Acidic residues" evidence="1">
    <location>
        <begin position="167"/>
        <end position="186"/>
    </location>
</feature>
<protein>
    <submittedName>
        <fullName evidence="2">Uncharacterized protein</fullName>
    </submittedName>
</protein>
<comment type="caution">
    <text evidence="2">The sequence shown here is derived from an EMBL/GenBank/DDBJ whole genome shotgun (WGS) entry which is preliminary data.</text>
</comment>